<evidence type="ECO:0000313" key="2">
    <source>
        <dbReference type="Proteomes" id="UP000182264"/>
    </source>
</evidence>
<dbReference type="InterPro" id="IPR036192">
    <property type="entry name" value="Cell_div_ZapA-like_sf"/>
</dbReference>
<dbReference type="KEGG" id="pace:A6070_03550"/>
<dbReference type="Pfam" id="PF05164">
    <property type="entry name" value="ZapA"/>
    <property type="match status" value="1"/>
</dbReference>
<accession>A0A1L3GHA2</accession>
<dbReference type="STRING" id="29542.A6070_03550"/>
<proteinExistence type="predicted"/>
<dbReference type="Proteomes" id="UP000182264">
    <property type="component" value="Chromosome"/>
</dbReference>
<dbReference type="AlphaFoldDB" id="A0A1L3GHA2"/>
<dbReference type="EMBL" id="CP015518">
    <property type="protein sequence ID" value="APG25245.1"/>
    <property type="molecule type" value="Genomic_DNA"/>
</dbReference>
<dbReference type="InterPro" id="IPR053712">
    <property type="entry name" value="Bac_CellDiv_Activator"/>
</dbReference>
<dbReference type="SUPFAM" id="SSF102829">
    <property type="entry name" value="Cell division protein ZapA-like"/>
    <property type="match status" value="1"/>
</dbReference>
<gene>
    <name evidence="1" type="ORF">A7E75_09575</name>
</gene>
<keyword evidence="2" id="KW-1185">Reference proteome</keyword>
<dbReference type="Gene3D" id="6.10.250.790">
    <property type="match status" value="1"/>
</dbReference>
<evidence type="ECO:0008006" key="3">
    <source>
        <dbReference type="Google" id="ProtNLM"/>
    </source>
</evidence>
<reference evidence="1 2" key="1">
    <citation type="journal article" date="2017" name="Genome Announc.">
        <title>Complete Genome Sequences of Two Acetylene-Fermenting Pelobacter acetylenicus Strains.</title>
        <authorList>
            <person name="Sutton J.M."/>
            <person name="Baesman S.M."/>
            <person name="Fierst J.L."/>
            <person name="Poret-Peterson A.T."/>
            <person name="Oremland R.S."/>
            <person name="Dunlap D.S."/>
            <person name="Akob D.M."/>
        </authorList>
    </citation>
    <scope>NUCLEOTIDE SEQUENCE [LARGE SCALE GENOMIC DNA]</scope>
    <source>
        <strain evidence="1 2">DSM 3247</strain>
    </source>
</reference>
<organism evidence="1 2">
    <name type="scientific">Syntrophotalea acetylenica</name>
    <name type="common">Pelobacter acetylenicus</name>
    <dbReference type="NCBI Taxonomy" id="29542"/>
    <lineage>
        <taxon>Bacteria</taxon>
        <taxon>Pseudomonadati</taxon>
        <taxon>Thermodesulfobacteriota</taxon>
        <taxon>Desulfuromonadia</taxon>
        <taxon>Desulfuromonadales</taxon>
        <taxon>Syntrophotaleaceae</taxon>
        <taxon>Syntrophotalea</taxon>
    </lineage>
</organism>
<dbReference type="OrthoDB" id="5397486at2"/>
<protein>
    <recommendedName>
        <fullName evidence="3">Cell division protein ZapA</fullName>
    </recommendedName>
</protein>
<dbReference type="InterPro" id="IPR007838">
    <property type="entry name" value="Cell_div_ZapA-like"/>
</dbReference>
<dbReference type="RefSeq" id="WP_072287095.1">
    <property type="nucleotide sequence ID" value="NZ_CP015455.1"/>
</dbReference>
<sequence>MKHAVQVTLLGQQYTIRSAMAPEEVCRVADFVNEKIAEVMASSRAVDTLNIAVLALLNVGEAYLRLHDAVQHQDDSANARLRDLVARLESTCPDFLTRES</sequence>
<evidence type="ECO:0000313" key="1">
    <source>
        <dbReference type="EMBL" id="APG25245.1"/>
    </source>
</evidence>
<name>A0A1L3GHA2_SYNAC</name>